<name>A0A212D2Y4_CEREH</name>
<sequence length="82" mass="8556">MHLVARCPRLRHYKERHESALSGGGTARPGRAFESVVRERPGSASVSAAEPAVSSRRVGTSGPRGVIGGEEPRASAQYVGSG</sequence>
<reference evidence="2 3" key="1">
    <citation type="journal article" date="2018" name="Mol. Genet. Genomics">
        <title>The red deer Cervus elaphus genome CerEla1.0: sequencing, annotating, genes, and chromosomes.</title>
        <authorList>
            <person name="Bana N.A."/>
            <person name="Nyiri A."/>
            <person name="Nagy J."/>
            <person name="Frank K."/>
            <person name="Nagy T."/>
            <person name="Steger V."/>
            <person name="Schiller M."/>
            <person name="Lakatos P."/>
            <person name="Sugar L."/>
            <person name="Horn P."/>
            <person name="Barta E."/>
            <person name="Orosz L."/>
        </authorList>
    </citation>
    <scope>NUCLEOTIDE SEQUENCE [LARGE SCALE GENOMIC DNA]</scope>
    <source>
        <strain evidence="2">Hungarian</strain>
    </source>
</reference>
<dbReference type="EMBL" id="MKHE01000009">
    <property type="protein sequence ID" value="OWK12582.1"/>
    <property type="molecule type" value="Genomic_DNA"/>
</dbReference>
<proteinExistence type="predicted"/>
<feature type="region of interest" description="Disordered" evidence="1">
    <location>
        <begin position="37"/>
        <end position="82"/>
    </location>
</feature>
<comment type="caution">
    <text evidence="2">The sequence shown here is derived from an EMBL/GenBank/DDBJ whole genome shotgun (WGS) entry which is preliminary data.</text>
</comment>
<dbReference type="Proteomes" id="UP000242450">
    <property type="component" value="Chromosome 9"/>
</dbReference>
<feature type="compositionally biased region" description="Low complexity" evidence="1">
    <location>
        <begin position="43"/>
        <end position="55"/>
    </location>
</feature>
<accession>A0A212D2Y4</accession>
<organism evidence="2 3">
    <name type="scientific">Cervus elaphus hippelaphus</name>
    <name type="common">European red deer</name>
    <dbReference type="NCBI Taxonomy" id="46360"/>
    <lineage>
        <taxon>Eukaryota</taxon>
        <taxon>Metazoa</taxon>
        <taxon>Chordata</taxon>
        <taxon>Craniata</taxon>
        <taxon>Vertebrata</taxon>
        <taxon>Euteleostomi</taxon>
        <taxon>Mammalia</taxon>
        <taxon>Eutheria</taxon>
        <taxon>Laurasiatheria</taxon>
        <taxon>Artiodactyla</taxon>
        <taxon>Ruminantia</taxon>
        <taxon>Pecora</taxon>
        <taxon>Cervidae</taxon>
        <taxon>Cervinae</taxon>
        <taxon>Cervus</taxon>
    </lineage>
</organism>
<dbReference type="AlphaFoldDB" id="A0A212D2Y4"/>
<evidence type="ECO:0000256" key="1">
    <source>
        <dbReference type="SAM" id="MobiDB-lite"/>
    </source>
</evidence>
<keyword evidence="3" id="KW-1185">Reference proteome</keyword>
<protein>
    <submittedName>
        <fullName evidence="2">Uncharacterized protein</fullName>
    </submittedName>
</protein>
<evidence type="ECO:0000313" key="2">
    <source>
        <dbReference type="EMBL" id="OWK12582.1"/>
    </source>
</evidence>
<evidence type="ECO:0000313" key="3">
    <source>
        <dbReference type="Proteomes" id="UP000242450"/>
    </source>
</evidence>
<gene>
    <name evidence="2" type="ORF">Celaphus_00003494</name>
</gene>